<comment type="caution">
    <text evidence="3">The sequence shown here is derived from an EMBL/GenBank/DDBJ whole genome shotgun (WGS) entry which is preliminary data.</text>
</comment>
<dbReference type="EMBL" id="QHHU01000002">
    <property type="protein sequence ID" value="RSM50289.1"/>
    <property type="molecule type" value="Genomic_DNA"/>
</dbReference>
<evidence type="ECO:0000256" key="1">
    <source>
        <dbReference type="SAM" id="MobiDB-lite"/>
    </source>
</evidence>
<protein>
    <submittedName>
        <fullName evidence="3">DUF3558 domain-containing protein</fullName>
    </submittedName>
</protein>
<evidence type="ECO:0000256" key="2">
    <source>
        <dbReference type="SAM" id="SignalP"/>
    </source>
</evidence>
<dbReference type="OrthoDB" id="3678908at2"/>
<dbReference type="AlphaFoldDB" id="A0A428X4R4"/>
<feature type="signal peptide" evidence="2">
    <location>
        <begin position="1"/>
        <end position="19"/>
    </location>
</feature>
<keyword evidence="2" id="KW-0732">Signal</keyword>
<dbReference type="Proteomes" id="UP000286716">
    <property type="component" value="Unassembled WGS sequence"/>
</dbReference>
<feature type="region of interest" description="Disordered" evidence="1">
    <location>
        <begin position="19"/>
        <end position="66"/>
    </location>
</feature>
<keyword evidence="4" id="KW-1185">Reference proteome</keyword>
<evidence type="ECO:0000313" key="4">
    <source>
        <dbReference type="Proteomes" id="UP000286716"/>
    </source>
</evidence>
<organism evidence="3 4">
    <name type="scientific">Amycolatopsis balhimycina DSM 5908</name>
    <dbReference type="NCBI Taxonomy" id="1081091"/>
    <lineage>
        <taxon>Bacteria</taxon>
        <taxon>Bacillati</taxon>
        <taxon>Actinomycetota</taxon>
        <taxon>Actinomycetes</taxon>
        <taxon>Pseudonocardiales</taxon>
        <taxon>Pseudonocardiaceae</taxon>
        <taxon>Amycolatopsis</taxon>
    </lineage>
</organism>
<evidence type="ECO:0000313" key="3">
    <source>
        <dbReference type="EMBL" id="RSM50289.1"/>
    </source>
</evidence>
<dbReference type="PROSITE" id="PS51257">
    <property type="entry name" value="PROKAR_LIPOPROTEIN"/>
    <property type="match status" value="1"/>
</dbReference>
<dbReference type="InterPro" id="IPR024520">
    <property type="entry name" value="DUF3558"/>
</dbReference>
<feature type="chain" id="PRO_5038480232" evidence="2">
    <location>
        <begin position="20"/>
        <end position="208"/>
    </location>
</feature>
<accession>A0A428X4R4</accession>
<name>A0A428X4R4_AMYBA</name>
<dbReference type="Pfam" id="PF12079">
    <property type="entry name" value="DUF3558"/>
    <property type="match status" value="1"/>
</dbReference>
<dbReference type="RefSeq" id="WP_084642127.1">
    <property type="nucleotide sequence ID" value="NZ_QHHU01000002.1"/>
</dbReference>
<proteinExistence type="predicted"/>
<reference evidence="3 4" key="1">
    <citation type="submission" date="2018-05" db="EMBL/GenBank/DDBJ databases">
        <title>Evolution of GPA BGCs.</title>
        <authorList>
            <person name="Waglechner N."/>
            <person name="Wright G.D."/>
        </authorList>
    </citation>
    <scope>NUCLEOTIDE SEQUENCE [LARGE SCALE GENOMIC DNA]</scope>
    <source>
        <strain evidence="3 4">DSM 5908</strain>
    </source>
</reference>
<sequence length="208" mass="21773">MRRTIILVSASLLSLTACTTTNEGKPQPSSSTDSQSSSPNSADGLPGAGVPKVESPLDTTHFKQAPCDSLKDSQVNALLGSGVTPKPDLNGPGGPGCSWNTPKVSQAGLSVIFNEVDKVGLTAIYQKKNTTFPFFLPMDPVDGYPMVAYGMVDERTTHGRCAIAVGTSDQEIIDVSIAQSEENVGKKDPCAAAHEVAAQVLTNLRAVR</sequence>
<feature type="compositionally biased region" description="Low complexity" evidence="1">
    <location>
        <begin position="19"/>
        <end position="41"/>
    </location>
</feature>
<gene>
    <name evidence="3" type="ORF">DMA12_02220</name>
</gene>